<dbReference type="InParanoid" id="A0A024G0C5"/>
<dbReference type="InterPro" id="IPR051937">
    <property type="entry name" value="R3H_domain_containing"/>
</dbReference>
<dbReference type="STRING" id="65357.A0A024G0C5"/>
<dbReference type="Proteomes" id="UP000053237">
    <property type="component" value="Unassembled WGS sequence"/>
</dbReference>
<evidence type="ECO:0008006" key="7">
    <source>
        <dbReference type="Google" id="ProtNLM"/>
    </source>
</evidence>
<gene>
    <name evidence="5" type="ORF">BN9_010030</name>
</gene>
<dbReference type="SMART" id="SM00393">
    <property type="entry name" value="R3H"/>
    <property type="match status" value="1"/>
</dbReference>
<accession>A0A024G0C5</accession>
<dbReference type="GO" id="GO:0003676">
    <property type="term" value="F:nucleic acid binding"/>
    <property type="evidence" value="ECO:0007669"/>
    <property type="project" value="UniProtKB-UniRule"/>
</dbReference>
<proteinExistence type="predicted"/>
<reference evidence="5 6" key="1">
    <citation type="submission" date="2012-05" db="EMBL/GenBank/DDBJ databases">
        <title>Recombination and specialization in a pathogen metapopulation.</title>
        <authorList>
            <person name="Gardiner A."/>
            <person name="Kemen E."/>
            <person name="Schultz-Larsen T."/>
            <person name="MacLean D."/>
            <person name="Van Oosterhout C."/>
            <person name="Jones J.D.G."/>
        </authorList>
    </citation>
    <scope>NUCLEOTIDE SEQUENCE [LARGE SCALE GENOMIC DNA]</scope>
    <source>
        <strain evidence="5 6">Ac Nc2</strain>
    </source>
</reference>
<dbReference type="AlphaFoldDB" id="A0A024G0C5"/>
<comment type="caution">
    <text evidence="5">The sequence shown here is derived from an EMBL/GenBank/DDBJ whole genome shotgun (WGS) entry which is preliminary data.</text>
</comment>
<evidence type="ECO:0000313" key="6">
    <source>
        <dbReference type="Proteomes" id="UP000053237"/>
    </source>
</evidence>
<dbReference type="PROSITE" id="PS51061">
    <property type="entry name" value="R3H"/>
    <property type="match status" value="1"/>
</dbReference>
<protein>
    <recommendedName>
        <fullName evidence="7">SUZ domain-containing protein</fullName>
    </recommendedName>
</protein>
<organism evidence="5 6">
    <name type="scientific">Albugo candida</name>
    <dbReference type="NCBI Taxonomy" id="65357"/>
    <lineage>
        <taxon>Eukaryota</taxon>
        <taxon>Sar</taxon>
        <taxon>Stramenopiles</taxon>
        <taxon>Oomycota</taxon>
        <taxon>Peronosporomycetes</taxon>
        <taxon>Albuginales</taxon>
        <taxon>Albuginaceae</taxon>
        <taxon>Albugo</taxon>
    </lineage>
</organism>
<evidence type="ECO:0000313" key="5">
    <source>
        <dbReference type="EMBL" id="CCI40219.1"/>
    </source>
</evidence>
<feature type="domain" description="R3H" evidence="3">
    <location>
        <begin position="118"/>
        <end position="181"/>
    </location>
</feature>
<dbReference type="InterPro" id="IPR024771">
    <property type="entry name" value="SUZ"/>
</dbReference>
<name>A0A024G0C5_9STRA</name>
<dbReference type="Pfam" id="PF01424">
    <property type="entry name" value="R3H"/>
    <property type="match status" value="1"/>
</dbReference>
<feature type="compositionally biased region" description="Basic and acidic residues" evidence="2">
    <location>
        <begin position="251"/>
        <end position="264"/>
    </location>
</feature>
<evidence type="ECO:0000256" key="1">
    <source>
        <dbReference type="ARBA" id="ARBA00022553"/>
    </source>
</evidence>
<keyword evidence="6" id="KW-1185">Reference proteome</keyword>
<feature type="region of interest" description="Disordered" evidence="2">
    <location>
        <begin position="286"/>
        <end position="334"/>
    </location>
</feature>
<dbReference type="OrthoDB" id="278430at2759"/>
<feature type="region of interest" description="Disordered" evidence="2">
    <location>
        <begin position="242"/>
        <end position="264"/>
    </location>
</feature>
<dbReference type="EMBL" id="CAIX01000006">
    <property type="protein sequence ID" value="CCI40219.1"/>
    <property type="molecule type" value="Genomic_DNA"/>
</dbReference>
<sequence length="537" mass="60043">MYLSARNYVNVKMNGLNPVVKEQIQTLKNSLCAREQVPFPKEMKVVQDDEEDDWETQDLNASIANINLLPPVENDGGAYDMSEYRQLAGNDQSNSSSAAISNAVDPALILCLENPRERLRLLKFEDQIIRFIRNPRETQTTFPPLSSYHRMIIHRLAQRCFLTHQTSDMTPPSQTASLNKIYNAAYDSNGLRVVTLFKTPKTAIPFLLLIDIPCDQQQNRGTSTPAPKIMIRKRGSLAESLRNGSYLSGDGSKDSKNSRTIQDREKAYAEARARIFGDEHSLNVTESSSVSSIEDSVQGRNRNNLHANGPDGTKGFGGGRGKTESVRAKGKCSQTQNGIPLVKRDAHEEIPAPNGGRGHGKTFVSDGQDPNSAQNWKESRVLWRNREEELNDPDFTRNHDFIPSNFQNRSGNEDMSLQSGPYASTLYYGAPRSEYYDMAVHGYHHNYQVSGHPNAAIPAHRVHGEFAYPANAPRNLTAAENNQSRYGHTANGPEDNLYHQRKQGSSMSTTTSTRGQRLNGDYNEEFPPLELLEQCVE</sequence>
<evidence type="ECO:0000259" key="3">
    <source>
        <dbReference type="PROSITE" id="PS51061"/>
    </source>
</evidence>
<dbReference type="PROSITE" id="PS51673">
    <property type="entry name" value="SUZ"/>
    <property type="match status" value="1"/>
</dbReference>
<feature type="domain" description="SUZ" evidence="4">
    <location>
        <begin position="203"/>
        <end position="280"/>
    </location>
</feature>
<feature type="region of interest" description="Disordered" evidence="2">
    <location>
        <begin position="484"/>
        <end position="523"/>
    </location>
</feature>
<dbReference type="SUPFAM" id="SSF82708">
    <property type="entry name" value="R3H domain"/>
    <property type="match status" value="1"/>
</dbReference>
<evidence type="ECO:0000259" key="4">
    <source>
        <dbReference type="PROSITE" id="PS51673"/>
    </source>
</evidence>
<dbReference type="CDD" id="cd02642">
    <property type="entry name" value="R3H_encore_like"/>
    <property type="match status" value="1"/>
</dbReference>
<feature type="region of interest" description="Disordered" evidence="2">
    <location>
        <begin position="394"/>
        <end position="413"/>
    </location>
</feature>
<dbReference type="Pfam" id="PF12752">
    <property type="entry name" value="SUZ"/>
    <property type="match status" value="1"/>
</dbReference>
<dbReference type="InterPro" id="IPR036867">
    <property type="entry name" value="R3H_dom_sf"/>
</dbReference>
<feature type="region of interest" description="Disordered" evidence="2">
    <location>
        <begin position="350"/>
        <end position="375"/>
    </location>
</feature>
<evidence type="ECO:0000256" key="2">
    <source>
        <dbReference type="SAM" id="MobiDB-lite"/>
    </source>
</evidence>
<dbReference type="PANTHER" id="PTHR15672:SF8">
    <property type="entry name" value="PROTEIN ENCORE"/>
    <property type="match status" value="1"/>
</dbReference>
<dbReference type="InterPro" id="IPR001374">
    <property type="entry name" value="R3H_dom"/>
</dbReference>
<dbReference type="Gene3D" id="3.30.1370.50">
    <property type="entry name" value="R3H-like domain"/>
    <property type="match status" value="1"/>
</dbReference>
<feature type="compositionally biased region" description="Low complexity" evidence="2">
    <location>
        <begin position="286"/>
        <end position="296"/>
    </location>
</feature>
<feature type="compositionally biased region" description="Polar residues" evidence="2">
    <location>
        <begin position="404"/>
        <end position="413"/>
    </location>
</feature>
<keyword evidence="1" id="KW-0597">Phosphoprotein</keyword>
<dbReference type="PANTHER" id="PTHR15672">
    <property type="entry name" value="CAMP-REGULATED PHOSPHOPROTEIN 21 RELATED R3H DOMAIN CONTAINING PROTEIN"/>
    <property type="match status" value="1"/>
</dbReference>